<gene>
    <name evidence="2" type="ORF">CC86DRAFT_306879</name>
</gene>
<dbReference type="Proteomes" id="UP000799424">
    <property type="component" value="Unassembled WGS sequence"/>
</dbReference>
<proteinExistence type="predicted"/>
<protein>
    <recommendedName>
        <fullName evidence="1">DUF7580 domain-containing protein</fullName>
    </recommendedName>
</protein>
<organism evidence="2 3">
    <name type="scientific">Ophiobolus disseminans</name>
    <dbReference type="NCBI Taxonomy" id="1469910"/>
    <lineage>
        <taxon>Eukaryota</taxon>
        <taxon>Fungi</taxon>
        <taxon>Dikarya</taxon>
        <taxon>Ascomycota</taxon>
        <taxon>Pezizomycotina</taxon>
        <taxon>Dothideomycetes</taxon>
        <taxon>Pleosporomycetidae</taxon>
        <taxon>Pleosporales</taxon>
        <taxon>Pleosporineae</taxon>
        <taxon>Phaeosphaeriaceae</taxon>
        <taxon>Ophiobolus</taxon>
    </lineage>
</organism>
<dbReference type="Pfam" id="PF24476">
    <property type="entry name" value="DUF7580"/>
    <property type="match status" value="1"/>
</dbReference>
<dbReference type="PANTHER" id="PTHR35186">
    <property type="entry name" value="ANK_REP_REGION DOMAIN-CONTAINING PROTEIN"/>
    <property type="match status" value="1"/>
</dbReference>
<dbReference type="OrthoDB" id="3565018at2759"/>
<dbReference type="AlphaFoldDB" id="A0A6A6ZF67"/>
<feature type="domain" description="DUF7580" evidence="1">
    <location>
        <begin position="223"/>
        <end position="543"/>
    </location>
</feature>
<evidence type="ECO:0000313" key="2">
    <source>
        <dbReference type="EMBL" id="KAF2819670.1"/>
    </source>
</evidence>
<reference evidence="2" key="1">
    <citation type="journal article" date="2020" name="Stud. Mycol.">
        <title>101 Dothideomycetes genomes: a test case for predicting lifestyles and emergence of pathogens.</title>
        <authorList>
            <person name="Haridas S."/>
            <person name="Albert R."/>
            <person name="Binder M."/>
            <person name="Bloem J."/>
            <person name="Labutti K."/>
            <person name="Salamov A."/>
            <person name="Andreopoulos B."/>
            <person name="Baker S."/>
            <person name="Barry K."/>
            <person name="Bills G."/>
            <person name="Bluhm B."/>
            <person name="Cannon C."/>
            <person name="Castanera R."/>
            <person name="Culley D."/>
            <person name="Daum C."/>
            <person name="Ezra D."/>
            <person name="Gonzalez J."/>
            <person name="Henrissat B."/>
            <person name="Kuo A."/>
            <person name="Liang C."/>
            <person name="Lipzen A."/>
            <person name="Lutzoni F."/>
            <person name="Magnuson J."/>
            <person name="Mondo S."/>
            <person name="Nolan M."/>
            <person name="Ohm R."/>
            <person name="Pangilinan J."/>
            <person name="Park H.-J."/>
            <person name="Ramirez L."/>
            <person name="Alfaro M."/>
            <person name="Sun H."/>
            <person name="Tritt A."/>
            <person name="Yoshinaga Y."/>
            <person name="Zwiers L.-H."/>
            <person name="Turgeon B."/>
            <person name="Goodwin S."/>
            <person name="Spatafora J."/>
            <person name="Crous P."/>
            <person name="Grigoriev I."/>
        </authorList>
    </citation>
    <scope>NUCLEOTIDE SEQUENCE</scope>
    <source>
        <strain evidence="2">CBS 113818</strain>
    </source>
</reference>
<accession>A0A6A6ZF67</accession>
<evidence type="ECO:0000259" key="1">
    <source>
        <dbReference type="Pfam" id="PF24476"/>
    </source>
</evidence>
<feature type="non-terminal residue" evidence="2">
    <location>
        <position position="1"/>
    </location>
</feature>
<sequence length="578" mass="65561">AMSGLEIAGVILGSFPLIISSIERWHNMAKIGGYLMHIKKEYRKCRSDARYYEVAYRNNLEELLLPNIMTRSDLDELLKDPGGNRWKNDQALQHRLEERLHGSYSVYQDLMLRLKETTEALAEELLFESDALQGRLVLGHNVKMTQPPPKRASMGMRARENINFQMFRMKFSLRESVRDGLFAQLKEYNERLQHLMHSSGRLQLLQKTAEINLGSKALEARLQKIWRSSDLLFRALQLAWQCPCRESHVANLRLEHQNASEICFEIILMFMATSDPSPALPWTWHELQCGYMPDCGHSYATPAASPCALPYRTTSKSHNLTPADNIVPYAKGPARIIPTIRFADIPNTMQLCNGLASITQKSCMGVVSHEDLLYHLHPLRKRQENTLPTPVTLDHILSRHYEGDVSLRQRITIATLLASAVVQLTFTPWLRNRLKKSDIIFFQDPNAGTDLQLDEPFICQAFDNINTSEAAPGAKELNFFSLGVLLVELCFGKRLEDSRIRQDHPVGDAESKKVYDLVAALKWSHSVGENAGEDYARAVGWCFTSGGVVGKSWRSDVSVNVVQPLRQCLEYLKIPDGT</sequence>
<dbReference type="EMBL" id="MU006244">
    <property type="protein sequence ID" value="KAF2819670.1"/>
    <property type="molecule type" value="Genomic_DNA"/>
</dbReference>
<keyword evidence="3" id="KW-1185">Reference proteome</keyword>
<dbReference type="PANTHER" id="PTHR35186:SF4">
    <property type="entry name" value="PRION-INHIBITION AND PROPAGATION HELO DOMAIN-CONTAINING PROTEIN"/>
    <property type="match status" value="1"/>
</dbReference>
<evidence type="ECO:0000313" key="3">
    <source>
        <dbReference type="Proteomes" id="UP000799424"/>
    </source>
</evidence>
<name>A0A6A6ZF67_9PLEO</name>
<dbReference type="InterPro" id="IPR056002">
    <property type="entry name" value="DUF7580"/>
</dbReference>